<dbReference type="EMBL" id="MTLA01000026">
    <property type="protein sequence ID" value="OOP69932.1"/>
    <property type="molecule type" value="Genomic_DNA"/>
</dbReference>
<dbReference type="InterPro" id="IPR036866">
    <property type="entry name" value="RibonucZ/Hydroxyglut_hydro"/>
</dbReference>
<sequence length="269" mass="30820">MKIQILGTAAAEGFPGIFCNCQHCQKARKLGGKNIRTRSSAIIDDILKIDFPPDTYHHVLTHQLDLFKVKHLLFTHTHSDHFHPRDIGMRSPGFAHNIPYPIHIYGHDVAIANCKAVLPSIEEHYHFKLIQPFNTYQIDSARVTPLLADHNPFETCLLFFIEKDGKSLFYGHDTGWFPDATWDWLMDKKIDVAILDCTNGLIPERRNHLNIEAVKDIQKIFQKNNMIHKGSQMIATHYSHNIGLMHEELEELFSPSGIKVAFDGMIIHI</sequence>
<evidence type="ECO:0000313" key="2">
    <source>
        <dbReference type="EMBL" id="OOP69932.1"/>
    </source>
</evidence>
<dbReference type="RefSeq" id="WP_078109374.1">
    <property type="nucleotide sequence ID" value="NZ_CP065424.1"/>
</dbReference>
<name>A0A8E2IB59_9BACI</name>
<dbReference type="InterPro" id="IPR001279">
    <property type="entry name" value="Metallo-B-lactamas"/>
</dbReference>
<organism evidence="2 3">
    <name type="scientific">Heyndrickxia oleronia</name>
    <dbReference type="NCBI Taxonomy" id="38875"/>
    <lineage>
        <taxon>Bacteria</taxon>
        <taxon>Bacillati</taxon>
        <taxon>Bacillota</taxon>
        <taxon>Bacilli</taxon>
        <taxon>Bacillales</taxon>
        <taxon>Bacillaceae</taxon>
        <taxon>Heyndrickxia</taxon>
    </lineage>
</organism>
<reference evidence="2 3" key="1">
    <citation type="submission" date="2017-01" db="EMBL/GenBank/DDBJ databases">
        <title>Draft genome sequence of Bacillus oleronius.</title>
        <authorList>
            <person name="Allam M."/>
        </authorList>
    </citation>
    <scope>NUCLEOTIDE SEQUENCE [LARGE SCALE GENOMIC DNA]</scope>
    <source>
        <strain evidence="2 3">DSM 9356</strain>
    </source>
</reference>
<keyword evidence="2" id="KW-0456">Lyase</keyword>
<dbReference type="Pfam" id="PF12706">
    <property type="entry name" value="Lactamase_B_2"/>
    <property type="match status" value="1"/>
</dbReference>
<dbReference type="PANTHER" id="PTHR42663:SF6">
    <property type="entry name" value="HYDROLASE C777.06C-RELATED"/>
    <property type="match status" value="1"/>
</dbReference>
<dbReference type="SUPFAM" id="SSF56281">
    <property type="entry name" value="Metallo-hydrolase/oxidoreductase"/>
    <property type="match status" value="1"/>
</dbReference>
<comment type="caution">
    <text evidence="2">The sequence shown here is derived from an EMBL/GenBank/DDBJ whole genome shotgun (WGS) entry which is preliminary data.</text>
</comment>
<dbReference type="Gene3D" id="3.60.15.10">
    <property type="entry name" value="Ribonuclease Z/Hydroxyacylglutathione hydrolase-like"/>
    <property type="match status" value="1"/>
</dbReference>
<dbReference type="AlphaFoldDB" id="A0A8E2IB59"/>
<gene>
    <name evidence="2" type="ORF">BWZ43_02520</name>
</gene>
<evidence type="ECO:0000259" key="1">
    <source>
        <dbReference type="Pfam" id="PF12706"/>
    </source>
</evidence>
<dbReference type="PANTHER" id="PTHR42663">
    <property type="entry name" value="HYDROLASE C777.06C-RELATED-RELATED"/>
    <property type="match status" value="1"/>
</dbReference>
<dbReference type="GO" id="GO:0016829">
    <property type="term" value="F:lyase activity"/>
    <property type="evidence" value="ECO:0007669"/>
    <property type="project" value="UniProtKB-KW"/>
</dbReference>
<proteinExistence type="predicted"/>
<protein>
    <submittedName>
        <fullName evidence="2">Carbon-phosphorus lyase</fullName>
    </submittedName>
</protein>
<keyword evidence="3" id="KW-1185">Reference proteome</keyword>
<dbReference type="Proteomes" id="UP000189761">
    <property type="component" value="Unassembled WGS sequence"/>
</dbReference>
<evidence type="ECO:0000313" key="3">
    <source>
        <dbReference type="Proteomes" id="UP000189761"/>
    </source>
</evidence>
<feature type="domain" description="Metallo-beta-lactamase" evidence="1">
    <location>
        <begin position="63"/>
        <end position="212"/>
    </location>
</feature>
<accession>A0A8E2IB59</accession>